<dbReference type="PROSITE" id="PS51819">
    <property type="entry name" value="VOC"/>
    <property type="match status" value="1"/>
</dbReference>
<dbReference type="OrthoDB" id="3823476at2"/>
<accession>A0A554RMR1</accession>
<evidence type="ECO:0000259" key="1">
    <source>
        <dbReference type="PROSITE" id="PS51819"/>
    </source>
</evidence>
<dbReference type="PANTHER" id="PTHR35908">
    <property type="entry name" value="HYPOTHETICAL FUSION PROTEIN"/>
    <property type="match status" value="1"/>
</dbReference>
<evidence type="ECO:0000313" key="3">
    <source>
        <dbReference type="Proteomes" id="UP000316988"/>
    </source>
</evidence>
<dbReference type="AlphaFoldDB" id="A0A554RMR1"/>
<dbReference type="CDD" id="cd06587">
    <property type="entry name" value="VOC"/>
    <property type="match status" value="1"/>
</dbReference>
<comment type="caution">
    <text evidence="2">The sequence shown here is derived from an EMBL/GenBank/DDBJ whole genome shotgun (WGS) entry which is preliminary data.</text>
</comment>
<feature type="domain" description="VOC" evidence="1">
    <location>
        <begin position="4"/>
        <end position="115"/>
    </location>
</feature>
<keyword evidence="3" id="KW-1185">Reference proteome</keyword>
<dbReference type="InterPro" id="IPR041581">
    <property type="entry name" value="Glyoxalase_6"/>
</dbReference>
<protein>
    <submittedName>
        <fullName evidence="2">VOC family protein</fullName>
    </submittedName>
</protein>
<dbReference type="SUPFAM" id="SSF54593">
    <property type="entry name" value="Glyoxalase/Bleomycin resistance protein/Dihydroxybiphenyl dioxygenase"/>
    <property type="match status" value="1"/>
</dbReference>
<dbReference type="InterPro" id="IPR029068">
    <property type="entry name" value="Glyas_Bleomycin-R_OHBP_Dase"/>
</dbReference>
<dbReference type="InterPro" id="IPR037523">
    <property type="entry name" value="VOC_core"/>
</dbReference>
<dbReference type="EMBL" id="VLNT01000023">
    <property type="protein sequence ID" value="TSD55410.1"/>
    <property type="molecule type" value="Genomic_DNA"/>
</dbReference>
<evidence type="ECO:0000313" key="2">
    <source>
        <dbReference type="EMBL" id="TSD55410.1"/>
    </source>
</evidence>
<dbReference type="Proteomes" id="UP000316988">
    <property type="component" value="Unassembled WGS sequence"/>
</dbReference>
<sequence>MSLRPVMITCDSIDPLPLGRWWAEQTGGEVIAENDGWFSVVQLSSGPRLAFQKVADPTPGKNRVHLDLEADGDLDDEAARLVASGAERLDEQTMGDFRWIVMADPDGNVFCISGAH</sequence>
<gene>
    <name evidence="2" type="ORF">FNM00_16910</name>
</gene>
<name>A0A554RMR1_9ACTN</name>
<dbReference type="RefSeq" id="WP_143914716.1">
    <property type="nucleotide sequence ID" value="NZ_VLNT01000023.1"/>
</dbReference>
<reference evidence="2 3" key="1">
    <citation type="submission" date="2019-07" db="EMBL/GenBank/DDBJ databases">
        <authorList>
            <person name="Zhao L.H."/>
        </authorList>
    </citation>
    <scope>NUCLEOTIDE SEQUENCE [LARGE SCALE GENOMIC DNA]</scope>
    <source>
        <strain evidence="2 3">Co35</strain>
    </source>
</reference>
<dbReference type="Pfam" id="PF18029">
    <property type="entry name" value="Glyoxalase_6"/>
    <property type="match status" value="1"/>
</dbReference>
<dbReference type="PANTHER" id="PTHR35908:SF1">
    <property type="entry name" value="CONSERVED PROTEIN"/>
    <property type="match status" value="1"/>
</dbReference>
<proteinExistence type="predicted"/>
<organism evidence="2 3">
    <name type="scientific">Aeromicrobium piscarium</name>
    <dbReference type="NCBI Taxonomy" id="2590901"/>
    <lineage>
        <taxon>Bacteria</taxon>
        <taxon>Bacillati</taxon>
        <taxon>Actinomycetota</taxon>
        <taxon>Actinomycetes</taxon>
        <taxon>Propionibacteriales</taxon>
        <taxon>Nocardioidaceae</taxon>
        <taxon>Aeromicrobium</taxon>
    </lineage>
</organism>
<dbReference type="Gene3D" id="3.10.180.10">
    <property type="entry name" value="2,3-Dihydroxybiphenyl 1,2-Dioxygenase, domain 1"/>
    <property type="match status" value="1"/>
</dbReference>